<dbReference type="EMBL" id="MRWU01000001">
    <property type="protein sequence ID" value="OSX96434.1"/>
    <property type="molecule type" value="Genomic_DNA"/>
</dbReference>
<sequence length="41" mass="4946">MYDNSMGTFLFYVFLRIMDFRLEYDVNTGAKVKKYNIERGV</sequence>
<organism evidence="1 2">
    <name type="scientific">Bacillus mycoides</name>
    <dbReference type="NCBI Taxonomy" id="1405"/>
    <lineage>
        <taxon>Bacteria</taxon>
        <taxon>Bacillati</taxon>
        <taxon>Bacillota</taxon>
        <taxon>Bacilli</taxon>
        <taxon>Bacillales</taxon>
        <taxon>Bacillaceae</taxon>
        <taxon>Bacillus</taxon>
        <taxon>Bacillus cereus group</taxon>
    </lineage>
</organism>
<reference evidence="1 2" key="1">
    <citation type="submission" date="2016-12" db="EMBL/GenBank/DDBJ databases">
        <title>Genome Sequences of Twelve Sporeforming Bacillus Species Isolated from Foods.</title>
        <authorList>
            <person name="De Jong A."/>
            <person name="Holsappel S."/>
            <person name="Kuipers O.P."/>
        </authorList>
    </citation>
    <scope>NUCLEOTIDE SEQUENCE [LARGE SCALE GENOMIC DNA]</scope>
    <source>
        <strain evidence="1 2">S3E15</strain>
    </source>
</reference>
<evidence type="ECO:0000313" key="1">
    <source>
        <dbReference type="EMBL" id="OSX96434.1"/>
    </source>
</evidence>
<accession>A0AAP8BH41</accession>
<proteinExistence type="predicted"/>
<gene>
    <name evidence="1" type="ORF">S3E15_00065</name>
</gene>
<protein>
    <submittedName>
        <fullName evidence="1">Uncharacterized protein</fullName>
    </submittedName>
</protein>
<name>A0AAP8BH41_BACMY</name>
<evidence type="ECO:0000313" key="2">
    <source>
        <dbReference type="Proteomes" id="UP000194131"/>
    </source>
</evidence>
<dbReference type="Proteomes" id="UP000194131">
    <property type="component" value="Unassembled WGS sequence"/>
</dbReference>
<comment type="caution">
    <text evidence="1">The sequence shown here is derived from an EMBL/GenBank/DDBJ whole genome shotgun (WGS) entry which is preliminary data.</text>
</comment>
<dbReference type="AlphaFoldDB" id="A0AAP8BH41"/>